<dbReference type="GeneID" id="88807840"/>
<dbReference type="EMBL" id="NSCM01000045">
    <property type="protein sequence ID" value="RAX08596.1"/>
    <property type="molecule type" value="Genomic_DNA"/>
</dbReference>
<comment type="caution">
    <text evidence="3">The sequence shown here is derived from an EMBL/GenBank/DDBJ whole genome shotgun (WGS) entry which is preliminary data.</text>
</comment>
<keyword evidence="1" id="KW-0472">Membrane</keyword>
<dbReference type="Pfam" id="PF20327">
    <property type="entry name" value="DUF6622"/>
    <property type="match status" value="1"/>
</dbReference>
<feature type="transmembrane region" description="Helical" evidence="1">
    <location>
        <begin position="66"/>
        <end position="83"/>
    </location>
</feature>
<dbReference type="EMBL" id="WSFC01000040">
    <property type="protein sequence ID" value="NDL04745.1"/>
    <property type="molecule type" value="Genomic_DNA"/>
</dbReference>
<dbReference type="InterPro" id="IPR046730">
    <property type="entry name" value="DUF6622"/>
</dbReference>
<evidence type="ECO:0000256" key="1">
    <source>
        <dbReference type="SAM" id="Phobius"/>
    </source>
</evidence>
<dbReference type="Proteomes" id="UP000466619">
    <property type="component" value="Unassembled WGS sequence"/>
</dbReference>
<dbReference type="AlphaFoldDB" id="A0A329WWW8"/>
<feature type="transmembrane region" description="Helical" evidence="1">
    <location>
        <begin position="104"/>
        <end position="126"/>
    </location>
</feature>
<organism evidence="3 4">
    <name type="scientific">Photorhabdus bodei</name>
    <dbReference type="NCBI Taxonomy" id="2029681"/>
    <lineage>
        <taxon>Bacteria</taxon>
        <taxon>Pseudomonadati</taxon>
        <taxon>Pseudomonadota</taxon>
        <taxon>Gammaproteobacteria</taxon>
        <taxon>Enterobacterales</taxon>
        <taxon>Morganellaceae</taxon>
        <taxon>Photorhabdus</taxon>
    </lineage>
</organism>
<keyword evidence="5" id="KW-1185">Reference proteome</keyword>
<keyword evidence="1" id="KW-0812">Transmembrane</keyword>
<dbReference type="Proteomes" id="UP000250919">
    <property type="component" value="Unassembled WGS sequence"/>
</dbReference>
<protein>
    <recommendedName>
        <fullName evidence="6">DUF1453 domain-containing protein</fullName>
    </recommendedName>
</protein>
<reference evidence="2 5" key="3">
    <citation type="submission" date="2019-12" db="EMBL/GenBank/DDBJ databases">
        <title>Engineering Photorhabdus to improve their lethality against agricultural pests.</title>
        <authorList>
            <person name="Machado R.A.R."/>
        </authorList>
    </citation>
    <scope>NUCLEOTIDE SEQUENCE [LARGE SCALE GENOMIC DNA]</scope>
    <source>
        <strain evidence="2 5">M-CN4</strain>
    </source>
</reference>
<dbReference type="RefSeq" id="WP_112896474.1">
    <property type="nucleotide sequence ID" value="NZ_CAWNYH010000045.1"/>
</dbReference>
<feature type="transmembrane region" description="Helical" evidence="1">
    <location>
        <begin position="12"/>
        <end position="30"/>
    </location>
</feature>
<evidence type="ECO:0000313" key="2">
    <source>
        <dbReference type="EMBL" id="NDL04745.1"/>
    </source>
</evidence>
<accession>A0A329WWW8</accession>
<reference evidence="3" key="1">
    <citation type="submission" date="2017-08" db="EMBL/GenBank/DDBJ databases">
        <authorList>
            <person name="de Groot N.N."/>
        </authorList>
    </citation>
    <scope>NUCLEOTIDE SEQUENCE</scope>
    <source>
        <strain evidence="3">LJ24-63</strain>
    </source>
</reference>
<evidence type="ECO:0000313" key="5">
    <source>
        <dbReference type="Proteomes" id="UP000466619"/>
    </source>
</evidence>
<proteinExistence type="predicted"/>
<evidence type="ECO:0000313" key="4">
    <source>
        <dbReference type="Proteomes" id="UP000250919"/>
    </source>
</evidence>
<evidence type="ECO:0008006" key="6">
    <source>
        <dbReference type="Google" id="ProtNLM"/>
    </source>
</evidence>
<reference evidence="3 4" key="2">
    <citation type="journal article" date="2018" name="Int. J. Syst. Evol. Microbiol.">
        <title>Whole-genome-based revisit of Photorhabdus phylogeny: proposal for the elevation of most Photorhabdus subspecies to the species level and description of one novel species Photorhabdus bodei sp. nov., and one novel subspecies Photorhabdus laumondii subsp. clarkei subsp. nov.</title>
        <authorList>
            <person name="Machado R.A.R."/>
            <person name="Wuthrich D."/>
            <person name="Kuhnert P."/>
            <person name="Arce C.C.M."/>
            <person name="Thonen L."/>
            <person name="Ruiz C."/>
            <person name="Zhang X."/>
            <person name="Robert C.A.M."/>
            <person name="Karimi J."/>
            <person name="Kamali S."/>
            <person name="Ma J."/>
            <person name="Bruggmann R."/>
            <person name="Erb M."/>
        </authorList>
    </citation>
    <scope>NUCLEOTIDE SEQUENCE [LARGE SCALE GENOMIC DNA]</scope>
    <source>
        <strain evidence="3 4">LJ24-63</strain>
    </source>
</reference>
<name>A0A329WWW8_9GAMM</name>
<sequence>MSLTVIIEDTPIWVWILLVLLVMRGISALSDREMRVERIFLLPIVFLVWGVHSVLCKTYFSDLSLMTMGVGLVVGIAIGWILWKSLPRLREKPDSTLIIRPGTSLTLVLIVTTFVSKFIMTAMLSIHPVLLHSLYYNLLFGLLSGVLDGVFWGGTLNLFISWYKNRNEST</sequence>
<evidence type="ECO:0000313" key="3">
    <source>
        <dbReference type="EMBL" id="RAX08596.1"/>
    </source>
</evidence>
<gene>
    <name evidence="3" type="ORF">CKY02_18655</name>
    <name evidence="2" type="ORF">GPY48_16480</name>
</gene>
<feature type="transmembrane region" description="Helical" evidence="1">
    <location>
        <begin position="138"/>
        <end position="160"/>
    </location>
</feature>
<keyword evidence="1" id="KW-1133">Transmembrane helix</keyword>
<feature type="transmembrane region" description="Helical" evidence="1">
    <location>
        <begin position="39"/>
        <end position="60"/>
    </location>
</feature>